<keyword evidence="12" id="KW-0472">Membrane</keyword>
<comment type="catalytic activity">
    <reaction evidence="10">
        <text>Ca(2+)(in) = Ca(2+)(out)</text>
        <dbReference type="Rhea" id="RHEA:29671"/>
        <dbReference type="ChEBI" id="CHEBI:29108"/>
    </reaction>
</comment>
<dbReference type="Gene3D" id="1.20.58.390">
    <property type="entry name" value="Neurotransmitter-gated ion-channel transmembrane domain"/>
    <property type="match status" value="1"/>
</dbReference>
<proteinExistence type="predicted"/>
<dbReference type="GO" id="GO:0045211">
    <property type="term" value="C:postsynaptic membrane"/>
    <property type="evidence" value="ECO:0007669"/>
    <property type="project" value="UniProtKB-SubCell"/>
</dbReference>
<dbReference type="FunFam" id="1.20.58.390:FF:000020">
    <property type="entry name" value="5-hydroxytryptamine (serotonin) receptor 3A"/>
    <property type="match status" value="1"/>
</dbReference>
<evidence type="ECO:0000256" key="6">
    <source>
        <dbReference type="ARBA" id="ARBA00023170"/>
    </source>
</evidence>
<dbReference type="Pfam" id="PF02932">
    <property type="entry name" value="Neur_chan_memb"/>
    <property type="match status" value="1"/>
</dbReference>
<keyword evidence="12" id="KW-0812">Transmembrane</keyword>
<evidence type="ECO:0000256" key="3">
    <source>
        <dbReference type="ARBA" id="ARBA00022729"/>
    </source>
</evidence>
<feature type="transmembrane region" description="Helical" evidence="12">
    <location>
        <begin position="26"/>
        <end position="49"/>
    </location>
</feature>
<evidence type="ECO:0000256" key="12">
    <source>
        <dbReference type="SAM" id="Phobius"/>
    </source>
</evidence>
<dbReference type="InterPro" id="IPR036719">
    <property type="entry name" value="Neuro-gated_channel_TM_sf"/>
</dbReference>
<feature type="domain" description="Neurotransmitter-gated ion-channel transmembrane" evidence="13">
    <location>
        <begin position="32"/>
        <end position="117"/>
    </location>
</feature>
<evidence type="ECO:0000256" key="7">
    <source>
        <dbReference type="ARBA" id="ARBA00023257"/>
    </source>
</evidence>
<evidence type="ECO:0000313" key="15">
    <source>
        <dbReference type="Proteomes" id="UP000694388"/>
    </source>
</evidence>
<comment type="function">
    <text evidence="11">Forms serotonin (5-hydroxytryptamine/5-HT3)-activated cation-selective channel complexes, which when activated cause fast, depolarizing responses in neurons.</text>
</comment>
<keyword evidence="2" id="KW-1003">Cell membrane</keyword>
<feature type="transmembrane region" description="Helical" evidence="12">
    <location>
        <begin position="88"/>
        <end position="110"/>
    </location>
</feature>
<dbReference type="AlphaFoldDB" id="A0A8C4QK64"/>
<dbReference type="InterPro" id="IPR049944">
    <property type="entry name" value="LGIC_TM_5-HT3"/>
</dbReference>
<reference evidence="14" key="2">
    <citation type="submission" date="2025-09" db="UniProtKB">
        <authorList>
            <consortium name="Ensembl"/>
        </authorList>
    </citation>
    <scope>IDENTIFICATION</scope>
</reference>
<keyword evidence="15" id="KW-1185">Reference proteome</keyword>
<dbReference type="GO" id="GO:0005216">
    <property type="term" value="F:monoatomic ion channel activity"/>
    <property type="evidence" value="ECO:0007669"/>
    <property type="project" value="InterPro"/>
</dbReference>
<sequence>MQEVANNNGIVFSFYRFNMIIKRRPLFYVVNLLVPSLLLMVVDLAGFLLPPECGERVSFKVTILLGYFVFLTTVVGILPATAQGTPLIDVYFVVCIALLVVSLLETVLVLRVLYGHRGNSEGGVWTMLFTSLGFSSYKMSTDLTQTPSADNGPREGMTLLEKAYQLDKILTLCYLVLIICVVVGFVLAWALS</sequence>
<keyword evidence="6" id="KW-0675">Receptor</keyword>
<evidence type="ECO:0000256" key="9">
    <source>
        <dbReference type="ARBA" id="ARBA00034104"/>
    </source>
</evidence>
<dbReference type="PANTHER" id="PTHR18945">
    <property type="entry name" value="NEUROTRANSMITTER GATED ION CHANNEL"/>
    <property type="match status" value="1"/>
</dbReference>
<reference evidence="14" key="1">
    <citation type="submission" date="2025-08" db="UniProtKB">
        <authorList>
            <consortium name="Ensembl"/>
        </authorList>
    </citation>
    <scope>IDENTIFICATION</scope>
</reference>
<evidence type="ECO:0000313" key="14">
    <source>
        <dbReference type="Ensembl" id="ENSEBUP00000016706.1"/>
    </source>
</evidence>
<organism evidence="14 15">
    <name type="scientific">Eptatretus burgeri</name>
    <name type="common">Inshore hagfish</name>
    <dbReference type="NCBI Taxonomy" id="7764"/>
    <lineage>
        <taxon>Eukaryota</taxon>
        <taxon>Metazoa</taxon>
        <taxon>Chordata</taxon>
        <taxon>Craniata</taxon>
        <taxon>Vertebrata</taxon>
        <taxon>Cyclostomata</taxon>
        <taxon>Myxini</taxon>
        <taxon>Myxiniformes</taxon>
        <taxon>Myxinidae</taxon>
        <taxon>Eptatretinae</taxon>
        <taxon>Eptatretus</taxon>
    </lineage>
</organism>
<feature type="transmembrane region" description="Helical" evidence="12">
    <location>
        <begin position="61"/>
        <end position="82"/>
    </location>
</feature>
<dbReference type="InterPro" id="IPR006029">
    <property type="entry name" value="Neurotrans-gated_channel_TM"/>
</dbReference>
<protein>
    <recommendedName>
        <fullName evidence="13">Neurotransmitter-gated ion-channel transmembrane domain-containing protein</fullName>
    </recommendedName>
</protein>
<evidence type="ECO:0000256" key="11">
    <source>
        <dbReference type="ARBA" id="ARBA00037540"/>
    </source>
</evidence>
<dbReference type="SUPFAM" id="SSF90112">
    <property type="entry name" value="Neurotransmitter-gated ion-channel transmembrane pore"/>
    <property type="match status" value="1"/>
</dbReference>
<accession>A0A8C4QK64</accession>
<keyword evidence="12" id="KW-1133">Transmembrane helix</keyword>
<keyword evidence="7" id="KW-0628">Postsynaptic cell membrane</keyword>
<evidence type="ECO:0000259" key="13">
    <source>
        <dbReference type="Pfam" id="PF02932"/>
    </source>
</evidence>
<keyword evidence="8" id="KW-0407">Ion channel</keyword>
<evidence type="ECO:0000256" key="1">
    <source>
        <dbReference type="ARBA" id="ARBA00022448"/>
    </source>
</evidence>
<evidence type="ECO:0000256" key="4">
    <source>
        <dbReference type="ARBA" id="ARBA00023018"/>
    </source>
</evidence>
<name>A0A8C4QK64_EPTBU</name>
<dbReference type="InterPro" id="IPR006201">
    <property type="entry name" value="Neur_channel"/>
</dbReference>
<evidence type="ECO:0000256" key="10">
    <source>
        <dbReference type="ARBA" id="ARBA00036634"/>
    </source>
</evidence>
<dbReference type="GeneTree" id="ENSGT00940000158478"/>
<feature type="transmembrane region" description="Helical" evidence="12">
    <location>
        <begin position="169"/>
        <end position="191"/>
    </location>
</feature>
<comment type="subcellular location">
    <subcellularLocation>
        <location evidence="9">Postsynaptic cell membrane</location>
        <topology evidence="9">Multi-pass membrane protein</topology>
    </subcellularLocation>
</comment>
<dbReference type="InterPro" id="IPR038050">
    <property type="entry name" value="Neuro_actylchol_rec"/>
</dbReference>
<dbReference type="Ensembl" id="ENSEBUT00000017282.1">
    <property type="protein sequence ID" value="ENSEBUP00000016706.1"/>
    <property type="gene ID" value="ENSEBUG00000010488.1"/>
</dbReference>
<dbReference type="Proteomes" id="UP000694388">
    <property type="component" value="Unplaced"/>
</dbReference>
<keyword evidence="4" id="KW-0770">Synapse</keyword>
<keyword evidence="3" id="KW-0732">Signal</keyword>
<dbReference type="GO" id="GO:0004888">
    <property type="term" value="F:transmembrane signaling receptor activity"/>
    <property type="evidence" value="ECO:0007669"/>
    <property type="project" value="InterPro"/>
</dbReference>
<evidence type="ECO:0000256" key="2">
    <source>
        <dbReference type="ARBA" id="ARBA00022475"/>
    </source>
</evidence>
<keyword evidence="1" id="KW-0813">Transport</keyword>
<evidence type="ECO:0000256" key="5">
    <source>
        <dbReference type="ARBA" id="ARBA00023065"/>
    </source>
</evidence>
<dbReference type="CDD" id="cd19063">
    <property type="entry name" value="LGIC_TM_5-HT3"/>
    <property type="match status" value="1"/>
</dbReference>
<keyword evidence="5" id="KW-0406">Ion transport</keyword>
<evidence type="ECO:0000256" key="8">
    <source>
        <dbReference type="ARBA" id="ARBA00023303"/>
    </source>
</evidence>